<dbReference type="RefSeq" id="WP_050374011.1">
    <property type="nucleotide sequence ID" value="NZ_KQ257831.1"/>
</dbReference>
<dbReference type="InterPro" id="IPR020904">
    <property type="entry name" value="Sc_DH/Rdtase_CS"/>
</dbReference>
<dbReference type="Proteomes" id="UP000037151">
    <property type="component" value="Unassembled WGS sequence"/>
</dbReference>
<keyword evidence="2" id="KW-0560">Oxidoreductase</keyword>
<reference evidence="5" key="1">
    <citation type="submission" date="2014-07" db="EMBL/GenBank/DDBJ databases">
        <title>Genome sequencing of plant-pathogenic Streptomyces species.</title>
        <authorList>
            <person name="Harrison J."/>
            <person name="Sapp M."/>
            <person name="Thwaites R."/>
            <person name="Studholme D.J."/>
        </authorList>
    </citation>
    <scope>NUCLEOTIDE SEQUENCE [LARGE SCALE GENOMIC DNA]</scope>
    <source>
        <strain evidence="5">NCPPB 4445</strain>
    </source>
</reference>
<evidence type="ECO:0000256" key="1">
    <source>
        <dbReference type="ARBA" id="ARBA00006484"/>
    </source>
</evidence>
<dbReference type="PANTHER" id="PTHR43115">
    <property type="entry name" value="DEHYDROGENASE/REDUCTASE SDR FAMILY MEMBER 11"/>
    <property type="match status" value="1"/>
</dbReference>
<evidence type="ECO:0000256" key="3">
    <source>
        <dbReference type="RuleBase" id="RU000363"/>
    </source>
</evidence>
<evidence type="ECO:0000313" key="4">
    <source>
        <dbReference type="EMBL" id="KND28214.1"/>
    </source>
</evidence>
<name>A0A0L0JRU7_9ACTN</name>
<dbReference type="InterPro" id="IPR036291">
    <property type="entry name" value="NAD(P)-bd_dom_sf"/>
</dbReference>
<comment type="similarity">
    <text evidence="1 3">Belongs to the short-chain dehydrogenases/reductases (SDR) family.</text>
</comment>
<organism evidence="4 5">
    <name type="scientific">Streptomyces acidiscabies</name>
    <dbReference type="NCBI Taxonomy" id="42234"/>
    <lineage>
        <taxon>Bacteria</taxon>
        <taxon>Bacillati</taxon>
        <taxon>Actinomycetota</taxon>
        <taxon>Actinomycetes</taxon>
        <taxon>Kitasatosporales</taxon>
        <taxon>Streptomycetaceae</taxon>
        <taxon>Streptomyces</taxon>
    </lineage>
</organism>
<dbReference type="PANTHER" id="PTHR43115:SF4">
    <property type="entry name" value="DEHYDROGENASE_REDUCTASE SDR FAMILY MEMBER 11"/>
    <property type="match status" value="1"/>
</dbReference>
<dbReference type="Pfam" id="PF00106">
    <property type="entry name" value="adh_short"/>
    <property type="match status" value="1"/>
</dbReference>
<gene>
    <name evidence="4" type="ORF">IQ63_33920</name>
</gene>
<dbReference type="PROSITE" id="PS00061">
    <property type="entry name" value="ADH_SHORT"/>
    <property type="match status" value="1"/>
</dbReference>
<dbReference type="FunFam" id="3.40.50.720:FF:000047">
    <property type="entry name" value="NADP-dependent L-serine/L-allo-threonine dehydrogenase"/>
    <property type="match status" value="1"/>
</dbReference>
<dbReference type="Gene3D" id="3.40.50.720">
    <property type="entry name" value="NAD(P)-binding Rossmann-like Domain"/>
    <property type="match status" value="1"/>
</dbReference>
<comment type="caution">
    <text evidence="4">The sequence shown here is derived from an EMBL/GenBank/DDBJ whole genome shotgun (WGS) entry which is preliminary data.</text>
</comment>
<dbReference type="PRINTS" id="PR00080">
    <property type="entry name" value="SDRFAMILY"/>
</dbReference>
<proteinExistence type="inferred from homology"/>
<dbReference type="GO" id="GO:0016616">
    <property type="term" value="F:oxidoreductase activity, acting on the CH-OH group of donors, NAD or NADP as acceptor"/>
    <property type="evidence" value="ECO:0007669"/>
    <property type="project" value="UniProtKB-ARBA"/>
</dbReference>
<evidence type="ECO:0000313" key="5">
    <source>
        <dbReference type="Proteomes" id="UP000037151"/>
    </source>
</evidence>
<dbReference type="OrthoDB" id="9775296at2"/>
<evidence type="ECO:0000256" key="2">
    <source>
        <dbReference type="ARBA" id="ARBA00023002"/>
    </source>
</evidence>
<dbReference type="InterPro" id="IPR002347">
    <property type="entry name" value="SDR_fam"/>
</dbReference>
<dbReference type="SUPFAM" id="SSF51735">
    <property type="entry name" value="NAD(P)-binding Rossmann-fold domains"/>
    <property type="match status" value="1"/>
</dbReference>
<dbReference type="AlphaFoldDB" id="A0A0L0JRU7"/>
<dbReference type="PATRIC" id="fig|42234.21.peg.6989"/>
<dbReference type="PRINTS" id="PR00081">
    <property type="entry name" value="GDHRDH"/>
</dbReference>
<dbReference type="EMBL" id="JPPY01000191">
    <property type="protein sequence ID" value="KND28214.1"/>
    <property type="molecule type" value="Genomic_DNA"/>
</dbReference>
<accession>A0A0L0JRU7</accession>
<protein>
    <submittedName>
        <fullName evidence="4">Short-chain dehydrogenase</fullName>
    </submittedName>
</protein>
<sequence length="247" mass="26291">MNHLQDKVVVITGASSGIGAVSAKALAARGAKIVAAARDQEALDQLVADIEKAGGTAVARLIDVTDAADMQALADFAVERFGRIDVLINNAGLMLFSFWKDGVIDDWNRMIDVNIRGYLHGVHAVLPVMLRQKSGHILNMDSVAGHQVGDGAGVYSSTKFFVQAMTESMRRELGAREGIKASTISPGVVDTGWADKVTDPTGRKAAQELNAIAINPQSIADAVVYALDQPADVTVNDLIISPTRQNW</sequence>